<dbReference type="EMBL" id="BEYU01000052">
    <property type="protein sequence ID" value="GBG28990.1"/>
    <property type="molecule type" value="Genomic_DNA"/>
</dbReference>
<dbReference type="CDD" id="cd13214">
    <property type="entry name" value="PH-GRAM_WBP2"/>
    <property type="match status" value="1"/>
</dbReference>
<sequence length="209" mass="22303">MYDARTPMSKVGEFFLVQREGVSVEIACDGLPKLKASSGILYLTTLRIVFVATPPKALDHGAEFKSFEFSLSKIEDEKFNQPIFGANNLGGTLHPTQGMGLTVDARFKLFFKQGGAGTLLPLFFRALLDARRGGAQSIAEAIQAGRFASMAVADPSDPSVVYLTQPDIPVATEVSADEVDAEDDHPDAAGDDKGARRRNNGGANGPTNL</sequence>
<dbReference type="PANTHER" id="PTHR31606">
    <property type="entry name" value="WW DOMAIN BINDING PROTEIN 2, ISOFORM E"/>
    <property type="match status" value="1"/>
</dbReference>
<name>A0A2R5GDF2_9STRA</name>
<dbReference type="GO" id="GO:0003713">
    <property type="term" value="F:transcription coactivator activity"/>
    <property type="evidence" value="ECO:0007669"/>
    <property type="project" value="InterPro"/>
</dbReference>
<feature type="compositionally biased region" description="Acidic residues" evidence="1">
    <location>
        <begin position="175"/>
        <end position="185"/>
    </location>
</feature>
<comment type="caution">
    <text evidence="2">The sequence shown here is derived from an EMBL/GenBank/DDBJ whole genome shotgun (WGS) entry which is preliminary data.</text>
</comment>
<keyword evidence="3" id="KW-1185">Reference proteome</keyword>
<reference evidence="2 3" key="1">
    <citation type="submission" date="2017-12" db="EMBL/GenBank/DDBJ databases">
        <title>Sequencing, de novo assembly and annotation of complete genome of a new Thraustochytrid species, strain FCC1311.</title>
        <authorList>
            <person name="Sedici K."/>
            <person name="Godart F."/>
            <person name="Aiese Cigliano R."/>
            <person name="Sanseverino W."/>
            <person name="Barakat M."/>
            <person name="Ortet P."/>
            <person name="Marechal E."/>
            <person name="Cagnac O."/>
            <person name="Amato A."/>
        </authorList>
    </citation>
    <scope>NUCLEOTIDE SEQUENCE [LARGE SCALE GENOMIC DNA]</scope>
</reference>
<feature type="region of interest" description="Disordered" evidence="1">
    <location>
        <begin position="172"/>
        <end position="209"/>
    </location>
</feature>
<dbReference type="InParanoid" id="A0A2R5GDF2"/>
<dbReference type="AlphaFoldDB" id="A0A2R5GDF2"/>
<gene>
    <name evidence="2" type="ORF">FCC1311_052112</name>
</gene>
<dbReference type="GO" id="GO:0005634">
    <property type="term" value="C:nucleus"/>
    <property type="evidence" value="ECO:0007669"/>
    <property type="project" value="TreeGrafter"/>
</dbReference>
<evidence type="ECO:0000313" key="3">
    <source>
        <dbReference type="Proteomes" id="UP000241890"/>
    </source>
</evidence>
<accession>A0A2R5GDF2</accession>
<dbReference type="InterPro" id="IPR044852">
    <property type="entry name" value="WBP2-like"/>
</dbReference>
<protein>
    <submittedName>
        <fullName evidence="2">Postacrosomal sheath WW domain-binding protein</fullName>
    </submittedName>
</protein>
<proteinExistence type="predicted"/>
<dbReference type="SUPFAM" id="SSF50729">
    <property type="entry name" value="PH domain-like"/>
    <property type="match status" value="1"/>
</dbReference>
<evidence type="ECO:0000313" key="2">
    <source>
        <dbReference type="EMBL" id="GBG28990.1"/>
    </source>
</evidence>
<organism evidence="2 3">
    <name type="scientific">Hondaea fermentalgiana</name>
    <dbReference type="NCBI Taxonomy" id="2315210"/>
    <lineage>
        <taxon>Eukaryota</taxon>
        <taxon>Sar</taxon>
        <taxon>Stramenopiles</taxon>
        <taxon>Bigyra</taxon>
        <taxon>Labyrinthulomycetes</taxon>
        <taxon>Thraustochytrida</taxon>
        <taxon>Thraustochytriidae</taxon>
        <taxon>Hondaea</taxon>
    </lineage>
</organism>
<dbReference type="PANTHER" id="PTHR31606:SF1">
    <property type="entry name" value="WW DOMAIN BINDING PROTEIN 2, ISOFORM E"/>
    <property type="match status" value="1"/>
</dbReference>
<evidence type="ECO:0000256" key="1">
    <source>
        <dbReference type="SAM" id="MobiDB-lite"/>
    </source>
</evidence>
<dbReference type="GO" id="GO:0031490">
    <property type="term" value="F:chromatin DNA binding"/>
    <property type="evidence" value="ECO:0007669"/>
    <property type="project" value="TreeGrafter"/>
</dbReference>
<dbReference type="OrthoDB" id="1259151at2759"/>
<dbReference type="Proteomes" id="UP000241890">
    <property type="component" value="Unassembled WGS sequence"/>
</dbReference>